<evidence type="ECO:0000313" key="1">
    <source>
        <dbReference type="EMBL" id="MBX72756.1"/>
    </source>
</evidence>
<sequence length="105" mass="11814">MAVYCQVSRCLLSHPVLSVVNATAPNYHTHFCHCHDKCHPLSSPNDVCSGLLLIGWELIKLSMTSFCQSAVSQNYEFLQTEKNYMSGFKSLSLCRHNGNEGKYEI</sequence>
<dbReference type="AlphaFoldDB" id="A0A2P2R0H7"/>
<organism evidence="1">
    <name type="scientific">Rhizophora mucronata</name>
    <name type="common">Asiatic mangrove</name>
    <dbReference type="NCBI Taxonomy" id="61149"/>
    <lineage>
        <taxon>Eukaryota</taxon>
        <taxon>Viridiplantae</taxon>
        <taxon>Streptophyta</taxon>
        <taxon>Embryophyta</taxon>
        <taxon>Tracheophyta</taxon>
        <taxon>Spermatophyta</taxon>
        <taxon>Magnoliopsida</taxon>
        <taxon>eudicotyledons</taxon>
        <taxon>Gunneridae</taxon>
        <taxon>Pentapetalae</taxon>
        <taxon>rosids</taxon>
        <taxon>fabids</taxon>
        <taxon>Malpighiales</taxon>
        <taxon>Rhizophoraceae</taxon>
        <taxon>Rhizophora</taxon>
    </lineage>
</organism>
<protein>
    <submittedName>
        <fullName evidence="1">Uncharacterized protein</fullName>
    </submittedName>
</protein>
<name>A0A2P2R0H7_RHIMU</name>
<dbReference type="EMBL" id="GGEC01092272">
    <property type="protein sequence ID" value="MBX72756.1"/>
    <property type="molecule type" value="Transcribed_RNA"/>
</dbReference>
<reference evidence="1" key="1">
    <citation type="submission" date="2018-02" db="EMBL/GenBank/DDBJ databases">
        <title>Rhizophora mucronata_Transcriptome.</title>
        <authorList>
            <person name="Meera S.P."/>
            <person name="Sreeshan A."/>
            <person name="Augustine A."/>
        </authorList>
    </citation>
    <scope>NUCLEOTIDE SEQUENCE</scope>
    <source>
        <tissue evidence="1">Leaf</tissue>
    </source>
</reference>
<proteinExistence type="predicted"/>
<accession>A0A2P2R0H7</accession>